<gene>
    <name evidence="2" type="ORF">CXQ85_000546</name>
</gene>
<evidence type="ECO:0000256" key="1">
    <source>
        <dbReference type="SAM" id="MobiDB-lite"/>
    </source>
</evidence>
<feature type="compositionally biased region" description="Low complexity" evidence="1">
    <location>
        <begin position="94"/>
        <end position="104"/>
    </location>
</feature>
<dbReference type="EMBL" id="PKFO01000005">
    <property type="protein sequence ID" value="PVH21564.1"/>
    <property type="molecule type" value="Genomic_DNA"/>
</dbReference>
<dbReference type="RefSeq" id="XP_025342504.1">
    <property type="nucleotide sequence ID" value="XM_025484289.1"/>
</dbReference>
<reference evidence="2 3" key="1">
    <citation type="submission" date="2017-12" db="EMBL/GenBank/DDBJ databases">
        <title>Genome Sequence of a Multidrug-Resistant Candida haemulonii Isolate from a Patient with Chronic Leg Ulcers in Israel.</title>
        <authorList>
            <person name="Chow N.A."/>
            <person name="Gade L."/>
            <person name="Batra D."/>
            <person name="Rowe L.A."/>
            <person name="Ben-Ami R."/>
            <person name="Loparev V.N."/>
            <person name="Litvintseva A.P."/>
        </authorList>
    </citation>
    <scope>NUCLEOTIDE SEQUENCE [LARGE SCALE GENOMIC DNA]</scope>
    <source>
        <strain evidence="2 3">B11899</strain>
    </source>
</reference>
<accession>A0A2V1AUV8</accession>
<evidence type="ECO:0000313" key="3">
    <source>
        <dbReference type="Proteomes" id="UP000244309"/>
    </source>
</evidence>
<keyword evidence="3" id="KW-1185">Reference proteome</keyword>
<dbReference type="AlphaFoldDB" id="A0A2V1AUV8"/>
<dbReference type="VEuPathDB" id="FungiDB:CXQ85_000546"/>
<organism evidence="2 3">
    <name type="scientific">Candidozyma haemuli</name>
    <dbReference type="NCBI Taxonomy" id="45357"/>
    <lineage>
        <taxon>Eukaryota</taxon>
        <taxon>Fungi</taxon>
        <taxon>Dikarya</taxon>
        <taxon>Ascomycota</taxon>
        <taxon>Saccharomycotina</taxon>
        <taxon>Pichiomycetes</taxon>
        <taxon>Metschnikowiaceae</taxon>
        <taxon>Candidozyma</taxon>
    </lineage>
</organism>
<feature type="region of interest" description="Disordered" evidence="1">
    <location>
        <begin position="267"/>
        <end position="303"/>
    </location>
</feature>
<proteinExistence type="predicted"/>
<protein>
    <submittedName>
        <fullName evidence="2">Uncharacterized protein</fullName>
    </submittedName>
</protein>
<evidence type="ECO:0000313" key="2">
    <source>
        <dbReference type="EMBL" id="PVH21564.1"/>
    </source>
</evidence>
<feature type="compositionally biased region" description="Basic residues" evidence="1">
    <location>
        <begin position="271"/>
        <end position="285"/>
    </location>
</feature>
<sequence>MYPHEKKSSPNYSKSELQFLEMGNREKLIPAVEFSLNSIPGRLSLLTNDDVDEHFEAKMASIKQLFAKCKTALVLLHKAELDIEISNTQKSEENNQSNFSQNEENLSEEQAKDRQEQHLKLCQGEVINLEELINKSSKVYFDNEFCQWIKKKVQRDPTEDVPYMTSFGEVERVCEKYDQSELVKYYEEIFIKFTKSVPVLRTEMLRHVSKIMAVHRKKRYQELTGAGSNRLLLDAPSGTPDVSEIQEVHEKEGLLDEVRNLRAELIELKRSSKSSSRHKSKKSKHKDNGSDGYSVSKHKHTFH</sequence>
<comment type="caution">
    <text evidence="2">The sequence shown here is derived from an EMBL/GenBank/DDBJ whole genome shotgun (WGS) entry which is preliminary data.</text>
</comment>
<dbReference type="GeneID" id="37005879"/>
<feature type="region of interest" description="Disordered" evidence="1">
    <location>
        <begin position="87"/>
        <end position="112"/>
    </location>
</feature>
<dbReference type="Proteomes" id="UP000244309">
    <property type="component" value="Unassembled WGS sequence"/>
</dbReference>
<name>A0A2V1AUV8_9ASCO</name>